<reference evidence="1 2" key="1">
    <citation type="submission" date="2011-08" db="EMBL/GenBank/DDBJ databases">
        <title>The Genome Sequence of Clostridium hathewayi WAL-18680.</title>
        <authorList>
            <consortium name="The Broad Institute Genome Sequencing Platform"/>
            <person name="Earl A."/>
            <person name="Ward D."/>
            <person name="Feldgarden M."/>
            <person name="Gevers D."/>
            <person name="Finegold S.M."/>
            <person name="Summanen P.H."/>
            <person name="Molitoris D.R."/>
            <person name="Song M."/>
            <person name="Daigneault M."/>
            <person name="Allen-Vercoe E."/>
            <person name="Young S.K."/>
            <person name="Zeng Q."/>
            <person name="Gargeya S."/>
            <person name="Fitzgerald M."/>
            <person name="Haas B."/>
            <person name="Abouelleil A."/>
            <person name="Alvarado L."/>
            <person name="Arachchi H.M."/>
            <person name="Berlin A."/>
            <person name="Brown A."/>
            <person name="Chapman S.B."/>
            <person name="Chen Z."/>
            <person name="Dunbar C."/>
            <person name="Freedman E."/>
            <person name="Gearin G."/>
            <person name="Gellesch M."/>
            <person name="Goldberg J."/>
            <person name="Griggs A."/>
            <person name="Gujja S."/>
            <person name="Heiman D."/>
            <person name="Howarth C."/>
            <person name="Larson L."/>
            <person name="Lui A."/>
            <person name="MacDonald P.J.P."/>
            <person name="Montmayeur A."/>
            <person name="Murphy C."/>
            <person name="Neiman D."/>
            <person name="Pearson M."/>
            <person name="Priest M."/>
            <person name="Roberts A."/>
            <person name="Saif S."/>
            <person name="Shea T."/>
            <person name="Shenoy N."/>
            <person name="Sisk P."/>
            <person name="Stolte C."/>
            <person name="Sykes S."/>
            <person name="Wortman J."/>
            <person name="Nusbaum C."/>
            <person name="Birren B."/>
        </authorList>
    </citation>
    <scope>NUCLEOTIDE SEQUENCE [LARGE SCALE GENOMIC DNA]</scope>
    <source>
        <strain evidence="1 2">WAL-18680</strain>
    </source>
</reference>
<dbReference type="InterPro" id="IPR000150">
    <property type="entry name" value="Cof"/>
</dbReference>
<dbReference type="OrthoDB" id="9810101at2"/>
<dbReference type="SFLD" id="SFLDG01140">
    <property type="entry name" value="C2.B:_Phosphomannomutase_and_P"/>
    <property type="match status" value="1"/>
</dbReference>
<dbReference type="Gene3D" id="3.30.1240.10">
    <property type="match status" value="1"/>
</dbReference>
<protein>
    <recommendedName>
        <fullName evidence="3">Cof-like hydrolase</fullName>
    </recommendedName>
</protein>
<dbReference type="GO" id="GO:0016791">
    <property type="term" value="F:phosphatase activity"/>
    <property type="evidence" value="ECO:0007669"/>
    <property type="project" value="TreeGrafter"/>
</dbReference>
<dbReference type="Pfam" id="PF08282">
    <property type="entry name" value="Hydrolase_3"/>
    <property type="match status" value="1"/>
</dbReference>
<dbReference type="InterPro" id="IPR023214">
    <property type="entry name" value="HAD_sf"/>
</dbReference>
<dbReference type="InterPro" id="IPR036412">
    <property type="entry name" value="HAD-like_sf"/>
</dbReference>
<dbReference type="InterPro" id="IPR006379">
    <property type="entry name" value="HAD-SF_hydro_IIB"/>
</dbReference>
<dbReference type="GO" id="GO:0005829">
    <property type="term" value="C:cytosol"/>
    <property type="evidence" value="ECO:0007669"/>
    <property type="project" value="TreeGrafter"/>
</dbReference>
<dbReference type="PANTHER" id="PTHR10000:SF25">
    <property type="entry name" value="PHOSPHATASE YKRA-RELATED"/>
    <property type="match status" value="1"/>
</dbReference>
<dbReference type="SUPFAM" id="SSF56784">
    <property type="entry name" value="HAD-like"/>
    <property type="match status" value="1"/>
</dbReference>
<dbReference type="PANTHER" id="PTHR10000">
    <property type="entry name" value="PHOSPHOSERINE PHOSPHATASE"/>
    <property type="match status" value="1"/>
</dbReference>
<comment type="caution">
    <text evidence="1">The sequence shown here is derived from an EMBL/GenBank/DDBJ whole genome shotgun (WGS) entry which is preliminary data.</text>
</comment>
<evidence type="ECO:0000313" key="1">
    <source>
        <dbReference type="EMBL" id="EHI58687.1"/>
    </source>
</evidence>
<dbReference type="NCBIfam" id="TIGR00099">
    <property type="entry name" value="Cof-subfamily"/>
    <property type="match status" value="1"/>
</dbReference>
<dbReference type="Proteomes" id="UP000005384">
    <property type="component" value="Unassembled WGS sequence"/>
</dbReference>
<evidence type="ECO:0008006" key="3">
    <source>
        <dbReference type="Google" id="ProtNLM"/>
    </source>
</evidence>
<name>G5IIQ2_9FIRM</name>
<dbReference type="NCBIfam" id="TIGR01484">
    <property type="entry name" value="HAD-SF-IIB"/>
    <property type="match status" value="1"/>
</dbReference>
<organism evidence="1 2">
    <name type="scientific">Hungatella hathewayi WAL-18680</name>
    <dbReference type="NCBI Taxonomy" id="742737"/>
    <lineage>
        <taxon>Bacteria</taxon>
        <taxon>Bacillati</taxon>
        <taxon>Bacillota</taxon>
        <taxon>Clostridia</taxon>
        <taxon>Lachnospirales</taxon>
        <taxon>Lachnospiraceae</taxon>
        <taxon>Hungatella</taxon>
    </lineage>
</organism>
<proteinExistence type="predicted"/>
<dbReference type="GO" id="GO:0000287">
    <property type="term" value="F:magnesium ion binding"/>
    <property type="evidence" value="ECO:0007669"/>
    <property type="project" value="TreeGrafter"/>
</dbReference>
<gene>
    <name evidence="1" type="ORF">HMPREF9473_03380</name>
</gene>
<dbReference type="SFLD" id="SFLDS00003">
    <property type="entry name" value="Haloacid_Dehalogenase"/>
    <property type="match status" value="1"/>
</dbReference>
<evidence type="ECO:0000313" key="2">
    <source>
        <dbReference type="Proteomes" id="UP000005384"/>
    </source>
</evidence>
<dbReference type="AlphaFoldDB" id="G5IIQ2"/>
<dbReference type="PROSITE" id="PS01229">
    <property type="entry name" value="COF_2"/>
    <property type="match status" value="1"/>
</dbReference>
<dbReference type="EMBL" id="ADLN01000092">
    <property type="protein sequence ID" value="EHI58687.1"/>
    <property type="molecule type" value="Genomic_DNA"/>
</dbReference>
<dbReference type="Gene3D" id="3.40.50.1000">
    <property type="entry name" value="HAD superfamily/HAD-like"/>
    <property type="match status" value="1"/>
</dbReference>
<dbReference type="HOGENOM" id="CLU_044146_7_0_9"/>
<accession>G5IIQ2</accession>
<sequence>MKNIKIAFFDIDGTLIDMNTKVMTKKMEETLIRLKRNHVILCIATGRPLRNVPRFPGIEFDVFLTFNASYCCTKDEVIFKNPIPSPDVHTIIENAKGINRPVCVASADRLGANGRDRDLVDYFAIANQTVEIADDFEELAREDIYQMMIGCYPEEYDRILDHAKGAKITAWWNRAADIIPADGGKGLGVEKILDYYHLTREEAIAFGDGTNDIEMLQAVGHGVAMGNATDNVKEIADDICGCAAEDGIYDYCKKMHLI</sequence>
<keyword evidence="2" id="KW-1185">Reference proteome</keyword>
<dbReference type="RefSeq" id="WP_006781360.1">
    <property type="nucleotide sequence ID" value="NZ_CP040506.1"/>
</dbReference>
<dbReference type="PATRIC" id="fig|742737.3.peg.3359"/>